<dbReference type="Proteomes" id="UP001352852">
    <property type="component" value="Unassembled WGS sequence"/>
</dbReference>
<name>A0ABU7EDC5_9TELE</name>
<comment type="caution">
    <text evidence="1">The sequence shown here is derived from an EMBL/GenBank/DDBJ whole genome shotgun (WGS) entry which is preliminary data.</text>
</comment>
<protein>
    <submittedName>
        <fullName evidence="1">Uncharacterized protein</fullName>
    </submittedName>
</protein>
<evidence type="ECO:0000313" key="2">
    <source>
        <dbReference type="Proteomes" id="UP001352852"/>
    </source>
</evidence>
<gene>
    <name evidence="1" type="ORF">CHARACLAT_026579</name>
</gene>
<reference evidence="1 2" key="1">
    <citation type="submission" date="2021-06" db="EMBL/GenBank/DDBJ databases">
        <authorList>
            <person name="Palmer J.M."/>
        </authorList>
    </citation>
    <scope>NUCLEOTIDE SEQUENCE [LARGE SCALE GENOMIC DNA]</scope>
    <source>
        <strain evidence="1 2">CL_MEX2019</strain>
        <tissue evidence="1">Muscle</tissue>
    </source>
</reference>
<keyword evidence="2" id="KW-1185">Reference proteome</keyword>
<accession>A0ABU7EDC5</accession>
<sequence length="102" mass="11123">MTTHLPIINISLNKNSGNRRGRLLWPVWHLLASSQNLLAPSGRLWQLWQAVTGPAGFGSTDGSSGRLSQFRWQLRQAAAVPVTVPAANSGCHCHKLSMDLLP</sequence>
<dbReference type="EMBL" id="JAHUTJ010052414">
    <property type="protein sequence ID" value="MED6285169.1"/>
    <property type="molecule type" value="Genomic_DNA"/>
</dbReference>
<proteinExistence type="predicted"/>
<organism evidence="1 2">
    <name type="scientific">Characodon lateralis</name>
    <dbReference type="NCBI Taxonomy" id="208331"/>
    <lineage>
        <taxon>Eukaryota</taxon>
        <taxon>Metazoa</taxon>
        <taxon>Chordata</taxon>
        <taxon>Craniata</taxon>
        <taxon>Vertebrata</taxon>
        <taxon>Euteleostomi</taxon>
        <taxon>Actinopterygii</taxon>
        <taxon>Neopterygii</taxon>
        <taxon>Teleostei</taxon>
        <taxon>Neoteleostei</taxon>
        <taxon>Acanthomorphata</taxon>
        <taxon>Ovalentaria</taxon>
        <taxon>Atherinomorphae</taxon>
        <taxon>Cyprinodontiformes</taxon>
        <taxon>Goodeidae</taxon>
        <taxon>Characodon</taxon>
    </lineage>
</organism>
<evidence type="ECO:0000313" key="1">
    <source>
        <dbReference type="EMBL" id="MED6285169.1"/>
    </source>
</evidence>